<feature type="compositionally biased region" description="Polar residues" evidence="6">
    <location>
        <begin position="110"/>
        <end position="119"/>
    </location>
</feature>
<evidence type="ECO:0000256" key="4">
    <source>
        <dbReference type="ARBA" id="ARBA00023163"/>
    </source>
</evidence>
<feature type="compositionally biased region" description="Pro residues" evidence="6">
    <location>
        <begin position="404"/>
        <end position="413"/>
    </location>
</feature>
<dbReference type="InterPro" id="IPR036864">
    <property type="entry name" value="Zn2-C6_fun-type_DNA-bd_sf"/>
</dbReference>
<reference evidence="8" key="1">
    <citation type="journal article" date="2023" name="PhytoFront">
        <title>Draft Genome Resources of Seven Strains of Tilletia horrida, Causal Agent of Kernel Smut of Rice.</title>
        <authorList>
            <person name="Khanal S."/>
            <person name="Antony Babu S."/>
            <person name="Zhou X.G."/>
        </authorList>
    </citation>
    <scope>NUCLEOTIDE SEQUENCE</scope>
    <source>
        <strain evidence="8">TX6</strain>
    </source>
</reference>
<evidence type="ECO:0000256" key="6">
    <source>
        <dbReference type="SAM" id="MobiDB-lite"/>
    </source>
</evidence>
<keyword evidence="4" id="KW-0804">Transcription</keyword>
<dbReference type="Pfam" id="PF00172">
    <property type="entry name" value="Zn_clus"/>
    <property type="match status" value="1"/>
</dbReference>
<feature type="compositionally biased region" description="Low complexity" evidence="6">
    <location>
        <begin position="350"/>
        <end position="377"/>
    </location>
</feature>
<feature type="compositionally biased region" description="Polar residues" evidence="6">
    <location>
        <begin position="132"/>
        <end position="184"/>
    </location>
</feature>
<keyword evidence="5" id="KW-0539">Nucleus</keyword>
<comment type="subcellular location">
    <subcellularLocation>
        <location evidence="1">Nucleus</location>
    </subcellularLocation>
</comment>
<proteinExistence type="predicted"/>
<evidence type="ECO:0000256" key="5">
    <source>
        <dbReference type="ARBA" id="ARBA00023242"/>
    </source>
</evidence>
<keyword evidence="2" id="KW-0805">Transcription regulation</keyword>
<dbReference type="PROSITE" id="PS50048">
    <property type="entry name" value="ZN2_CY6_FUNGAL_2"/>
    <property type="match status" value="1"/>
</dbReference>
<feature type="compositionally biased region" description="Low complexity" evidence="6">
    <location>
        <begin position="99"/>
        <end position="108"/>
    </location>
</feature>
<sequence>MSTSPALAADASTHGHNPASSSSASGSNHHPPSPSAAASAAADRVYHEFTHYATDHPTTSSSASSSSSAANAVSGLQPPSQTSIPVDAAAAVAAAAAAAAVAASNAAAPSSESTPSGSMFPTAFAPDPNTAAAVTSNPANPDSSVISLNPNTNDQSILNHSTNETDGYDQLQQQEPTTLSQNQRSDAKDRNGSASAGPAVKPPSRAQRACVNCRKQKMRCVGADDSRSCNRCSAHGLECVFEKATKEVAATQQRELTEGVFERLGSLERELAETKALLLAVAVHLGVQAPALNPPTSSSSGPITPMASVGPGPGGETGTANEQHFFDDQTAALTAAAMAAAVSGTNSPLSTATHQQQQSTSASTSSGRKRGGAASATDSSNFLSTNDDQDSSDHSDSRTGPDPSWFPPLPPSTSAPKRARLG</sequence>
<feature type="region of interest" description="Disordered" evidence="6">
    <location>
        <begin position="293"/>
        <end position="321"/>
    </location>
</feature>
<evidence type="ECO:0000256" key="2">
    <source>
        <dbReference type="ARBA" id="ARBA00023015"/>
    </source>
</evidence>
<comment type="caution">
    <text evidence="8">The sequence shown here is derived from an EMBL/GenBank/DDBJ whole genome shotgun (WGS) entry which is preliminary data.</text>
</comment>
<dbReference type="InterPro" id="IPR051089">
    <property type="entry name" value="prtT"/>
</dbReference>
<evidence type="ECO:0000256" key="3">
    <source>
        <dbReference type="ARBA" id="ARBA00023125"/>
    </source>
</evidence>
<dbReference type="PANTHER" id="PTHR31845:SF17">
    <property type="entry name" value="ZN(II)2CYS6 TRANSCRIPTION FACTOR (EUROFUNG)"/>
    <property type="match status" value="1"/>
</dbReference>
<dbReference type="PROSITE" id="PS00463">
    <property type="entry name" value="ZN2_CY6_FUNGAL_1"/>
    <property type="match status" value="1"/>
</dbReference>
<dbReference type="GO" id="GO:0005634">
    <property type="term" value="C:nucleus"/>
    <property type="evidence" value="ECO:0007669"/>
    <property type="project" value="UniProtKB-SubCell"/>
</dbReference>
<dbReference type="PANTHER" id="PTHR31845">
    <property type="entry name" value="FINGER DOMAIN PROTEIN, PUTATIVE-RELATED"/>
    <property type="match status" value="1"/>
</dbReference>
<feature type="compositionally biased region" description="Basic and acidic residues" evidence="6">
    <location>
        <begin position="44"/>
        <end position="54"/>
    </location>
</feature>
<name>A0AAN6GNL3_9BASI</name>
<dbReference type="CDD" id="cd00067">
    <property type="entry name" value="GAL4"/>
    <property type="match status" value="1"/>
</dbReference>
<feature type="region of interest" description="Disordered" evidence="6">
    <location>
        <begin position="346"/>
        <end position="422"/>
    </location>
</feature>
<feature type="region of interest" description="Disordered" evidence="6">
    <location>
        <begin position="1"/>
        <end position="82"/>
    </location>
</feature>
<dbReference type="SMART" id="SM00066">
    <property type="entry name" value="GAL4"/>
    <property type="match status" value="1"/>
</dbReference>
<dbReference type="InterPro" id="IPR001138">
    <property type="entry name" value="Zn2Cys6_DnaBD"/>
</dbReference>
<feature type="compositionally biased region" description="Low complexity" evidence="6">
    <location>
        <begin position="60"/>
        <end position="74"/>
    </location>
</feature>
<keyword evidence="3" id="KW-0238">DNA-binding</keyword>
<dbReference type="EMBL" id="JAPDMZ010000103">
    <property type="protein sequence ID" value="KAK0549878.1"/>
    <property type="molecule type" value="Genomic_DNA"/>
</dbReference>
<protein>
    <recommendedName>
        <fullName evidence="7">Zn(2)-C6 fungal-type domain-containing protein</fullName>
    </recommendedName>
</protein>
<evidence type="ECO:0000313" key="8">
    <source>
        <dbReference type="EMBL" id="KAK0549878.1"/>
    </source>
</evidence>
<dbReference type="GO" id="GO:0000976">
    <property type="term" value="F:transcription cis-regulatory region binding"/>
    <property type="evidence" value="ECO:0007669"/>
    <property type="project" value="TreeGrafter"/>
</dbReference>
<dbReference type="Proteomes" id="UP001176517">
    <property type="component" value="Unassembled WGS sequence"/>
</dbReference>
<feature type="compositionally biased region" description="Low complexity" evidence="6">
    <location>
        <begin position="293"/>
        <end position="305"/>
    </location>
</feature>
<evidence type="ECO:0000259" key="7">
    <source>
        <dbReference type="PROSITE" id="PS50048"/>
    </source>
</evidence>
<gene>
    <name evidence="8" type="ORF">OC846_003879</name>
</gene>
<dbReference type="Gene3D" id="4.10.240.10">
    <property type="entry name" value="Zn(2)-C6 fungal-type DNA-binding domain"/>
    <property type="match status" value="1"/>
</dbReference>
<dbReference type="GO" id="GO:0000981">
    <property type="term" value="F:DNA-binding transcription factor activity, RNA polymerase II-specific"/>
    <property type="evidence" value="ECO:0007669"/>
    <property type="project" value="InterPro"/>
</dbReference>
<dbReference type="GO" id="GO:0008270">
    <property type="term" value="F:zinc ion binding"/>
    <property type="evidence" value="ECO:0007669"/>
    <property type="project" value="InterPro"/>
</dbReference>
<evidence type="ECO:0000256" key="1">
    <source>
        <dbReference type="ARBA" id="ARBA00004123"/>
    </source>
</evidence>
<evidence type="ECO:0000313" key="9">
    <source>
        <dbReference type="Proteomes" id="UP001176517"/>
    </source>
</evidence>
<accession>A0AAN6GNL3</accession>
<feature type="domain" description="Zn(2)-C6 fungal-type" evidence="7">
    <location>
        <begin position="209"/>
        <end position="241"/>
    </location>
</feature>
<organism evidence="8 9">
    <name type="scientific">Tilletia horrida</name>
    <dbReference type="NCBI Taxonomy" id="155126"/>
    <lineage>
        <taxon>Eukaryota</taxon>
        <taxon>Fungi</taxon>
        <taxon>Dikarya</taxon>
        <taxon>Basidiomycota</taxon>
        <taxon>Ustilaginomycotina</taxon>
        <taxon>Exobasidiomycetes</taxon>
        <taxon>Tilletiales</taxon>
        <taxon>Tilletiaceae</taxon>
        <taxon>Tilletia</taxon>
    </lineage>
</organism>
<keyword evidence="9" id="KW-1185">Reference proteome</keyword>
<feature type="region of interest" description="Disordered" evidence="6">
    <location>
        <begin position="99"/>
        <end position="208"/>
    </location>
</feature>
<feature type="compositionally biased region" description="Low complexity" evidence="6">
    <location>
        <begin position="14"/>
        <end position="42"/>
    </location>
</feature>
<dbReference type="AlphaFoldDB" id="A0AAN6GNL3"/>
<dbReference type="SUPFAM" id="SSF57701">
    <property type="entry name" value="Zn2/Cys6 DNA-binding domain"/>
    <property type="match status" value="1"/>
</dbReference>